<protein>
    <recommendedName>
        <fullName evidence="4">Phospholipid/glycerol acyltransferase domain-containing protein</fullName>
    </recommendedName>
</protein>
<evidence type="ECO:0000256" key="1">
    <source>
        <dbReference type="ARBA" id="ARBA00005189"/>
    </source>
</evidence>
<accession>A0A0R2PJC6</accession>
<dbReference type="AlphaFoldDB" id="A0A0R2PJC6"/>
<dbReference type="EMBL" id="LIAV01000360">
    <property type="protein sequence ID" value="KRO38169.1"/>
    <property type="molecule type" value="Genomic_DNA"/>
</dbReference>
<organism evidence="5 6">
    <name type="scientific">SAR86 cluster bacterium BACL1 MAG-120920-bin57</name>
    <dbReference type="NCBI Taxonomy" id="1655571"/>
    <lineage>
        <taxon>Bacteria</taxon>
        <taxon>Pseudomonadati</taxon>
        <taxon>Pseudomonadota</taxon>
        <taxon>Gammaproteobacteria</taxon>
        <taxon>SAR86 cluster</taxon>
    </lineage>
</organism>
<gene>
    <name evidence="5" type="ORF">ABR63_05975</name>
</gene>
<reference evidence="6" key="1">
    <citation type="submission" date="2015-10" db="EMBL/GenBank/DDBJ databases">
        <title>Metagenome-Assembled Genomes uncover a global brackish microbiome.</title>
        <authorList>
            <person name="Hugerth L.W."/>
            <person name="Larsson J."/>
            <person name="Alneberg J."/>
            <person name="Lindh M.V."/>
            <person name="Legrand C."/>
            <person name="Pinhassi J."/>
            <person name="Andersson A."/>
        </authorList>
    </citation>
    <scope>NUCLEOTIDE SEQUENCE [LARGE SCALE GENOMIC DNA]</scope>
</reference>
<dbReference type="PANTHER" id="PTHR10434:SF9">
    <property type="entry name" value="PHOSPHOLIPID_GLYCEROL ACYLTRANSFERASE DOMAIN-CONTAINING PROTEIN"/>
    <property type="match status" value="1"/>
</dbReference>
<dbReference type="SMART" id="SM00563">
    <property type="entry name" value="PlsC"/>
    <property type="match status" value="1"/>
</dbReference>
<dbReference type="GO" id="GO:0006654">
    <property type="term" value="P:phosphatidic acid biosynthetic process"/>
    <property type="evidence" value="ECO:0007669"/>
    <property type="project" value="TreeGrafter"/>
</dbReference>
<dbReference type="Pfam" id="PF01553">
    <property type="entry name" value="Acyltransferase"/>
    <property type="match status" value="1"/>
</dbReference>
<dbReference type="InterPro" id="IPR002123">
    <property type="entry name" value="Plipid/glycerol_acylTrfase"/>
</dbReference>
<evidence type="ECO:0000256" key="2">
    <source>
        <dbReference type="ARBA" id="ARBA00022679"/>
    </source>
</evidence>
<keyword evidence="3" id="KW-0012">Acyltransferase</keyword>
<comment type="caution">
    <text evidence="5">The sequence shown here is derived from an EMBL/GenBank/DDBJ whole genome shotgun (WGS) entry which is preliminary data.</text>
</comment>
<dbReference type="PANTHER" id="PTHR10434">
    <property type="entry name" value="1-ACYL-SN-GLYCEROL-3-PHOSPHATE ACYLTRANSFERASE"/>
    <property type="match status" value="1"/>
</dbReference>
<evidence type="ECO:0000313" key="6">
    <source>
        <dbReference type="Proteomes" id="UP000050874"/>
    </source>
</evidence>
<evidence type="ECO:0000259" key="4">
    <source>
        <dbReference type="SMART" id="SM00563"/>
    </source>
</evidence>
<keyword evidence="2" id="KW-0808">Transferase</keyword>
<evidence type="ECO:0000313" key="5">
    <source>
        <dbReference type="EMBL" id="KRO38169.1"/>
    </source>
</evidence>
<evidence type="ECO:0000256" key="3">
    <source>
        <dbReference type="ARBA" id="ARBA00023315"/>
    </source>
</evidence>
<feature type="domain" description="Phospholipid/glycerol acyltransferase" evidence="4">
    <location>
        <begin position="46"/>
        <end position="158"/>
    </location>
</feature>
<sequence>MKQNKTFIPDHLIANRPKFLKLIGILAMKVTGWKTVGHFPKNERVLLVAGPHTSNWDFVLAMSLILSLDVNFHWIGKHSVFKKGFRRLLRKMGGIPVNRANPAALKQEIQNVTEKYKGFLIVIAPEGTRQKVKRLKSGFLRIANETNSQIMMAGVDFSNKTIQLGDFFSPTGNVEQDLKSIKDYFGQFTGKRPEFF</sequence>
<name>A0A0R2PJC6_9GAMM</name>
<dbReference type="GO" id="GO:0003841">
    <property type="term" value="F:1-acylglycerol-3-phosphate O-acyltransferase activity"/>
    <property type="evidence" value="ECO:0007669"/>
    <property type="project" value="TreeGrafter"/>
</dbReference>
<proteinExistence type="predicted"/>
<dbReference type="Proteomes" id="UP000050874">
    <property type="component" value="Unassembled WGS sequence"/>
</dbReference>
<dbReference type="SUPFAM" id="SSF69593">
    <property type="entry name" value="Glycerol-3-phosphate (1)-acyltransferase"/>
    <property type="match status" value="1"/>
</dbReference>
<comment type="pathway">
    <text evidence="1">Lipid metabolism.</text>
</comment>